<evidence type="ECO:0000313" key="5">
    <source>
        <dbReference type="Proteomes" id="UP000198816"/>
    </source>
</evidence>
<dbReference type="CDD" id="cd06257">
    <property type="entry name" value="DnaJ"/>
    <property type="match status" value="1"/>
</dbReference>
<feature type="compositionally biased region" description="Low complexity" evidence="2">
    <location>
        <begin position="149"/>
        <end position="160"/>
    </location>
</feature>
<feature type="domain" description="J" evidence="3">
    <location>
        <begin position="79"/>
        <end position="147"/>
    </location>
</feature>
<feature type="region of interest" description="Disordered" evidence="2">
    <location>
        <begin position="142"/>
        <end position="175"/>
    </location>
</feature>
<protein>
    <submittedName>
        <fullName evidence="4">DnaJ domain-containing protein</fullName>
    </submittedName>
</protein>
<reference evidence="5" key="1">
    <citation type="submission" date="2016-10" db="EMBL/GenBank/DDBJ databases">
        <authorList>
            <person name="Varghese N."/>
            <person name="Submissions S."/>
        </authorList>
    </citation>
    <scope>NUCLEOTIDE SEQUENCE [LARGE SCALE GENOMIC DNA]</scope>
    <source>
        <strain evidence="5">DSM 217</strain>
    </source>
</reference>
<dbReference type="InterPro" id="IPR032710">
    <property type="entry name" value="NTF2-like_dom_sf"/>
</dbReference>
<sequence length="498" mass="53895">MPLNEDAARAIAACLCEEGCAAPVMAHLDAVLAWMIQPERPSSRPLDDALLAAGLAREQAIERAYRLLDERLLGVQLEAPEETLGLMGETDPGVIKQRYRRLISVYHPDRHPARSADLNQRTERINRAYRLLMQRHAGVDAEWTGGGARSRSSRPSVRASPVPPAWTSPVEDLDGRPPRGLHAQLLWGVPARRDASLIQRRLIQAMVLGCAALLAILLLDKDPPDEAHGTRPPVVAQPIAAPVAQALEPSPSPLPIGPSPGPLKSPYPFAEPAPEMVAPPAALFPLEVLLAAEPEPAPEVVVPPASLFPLEVLLASETSPKPAQERQPPSEPVPVYEPLRHLPVAETPPNRVPAAESRAVPTIAKATPAPKTVQVPALVDTDACAGVSDVLGRFRQAYQTGSADRLANLFTLDARERGTTGRASIRRLYADWFASTSGRTISFARASTQSVGKDLCRIRVRFDVGYHDTNGRARSQTGQIRALFKRDGGRTLIQELTH</sequence>
<organism evidence="4 5">
    <name type="scientific">Thiocapsa roseopersicina</name>
    <dbReference type="NCBI Taxonomy" id="1058"/>
    <lineage>
        <taxon>Bacteria</taxon>
        <taxon>Pseudomonadati</taxon>
        <taxon>Pseudomonadota</taxon>
        <taxon>Gammaproteobacteria</taxon>
        <taxon>Chromatiales</taxon>
        <taxon>Chromatiaceae</taxon>
        <taxon>Thiocapsa</taxon>
    </lineage>
</organism>
<evidence type="ECO:0000256" key="2">
    <source>
        <dbReference type="SAM" id="MobiDB-lite"/>
    </source>
</evidence>
<dbReference type="EMBL" id="FNNZ01000001">
    <property type="protein sequence ID" value="SDW05432.1"/>
    <property type="molecule type" value="Genomic_DNA"/>
</dbReference>
<evidence type="ECO:0000256" key="1">
    <source>
        <dbReference type="ARBA" id="ARBA00023186"/>
    </source>
</evidence>
<keyword evidence="5" id="KW-1185">Reference proteome</keyword>
<dbReference type="SUPFAM" id="SSF54427">
    <property type="entry name" value="NTF2-like"/>
    <property type="match status" value="1"/>
</dbReference>
<gene>
    <name evidence="4" type="ORF">SAMN05421783_101236</name>
</gene>
<dbReference type="Pfam" id="PF00226">
    <property type="entry name" value="DnaJ"/>
    <property type="match status" value="1"/>
</dbReference>
<dbReference type="SUPFAM" id="SSF46565">
    <property type="entry name" value="Chaperone J-domain"/>
    <property type="match status" value="1"/>
</dbReference>
<name>A0A1H2QE78_THIRO</name>
<dbReference type="STRING" id="1058.SAMN05421783_101236"/>
<dbReference type="Gene3D" id="1.10.287.110">
    <property type="entry name" value="DnaJ domain"/>
    <property type="match status" value="1"/>
</dbReference>
<dbReference type="SMART" id="SM00271">
    <property type="entry name" value="DnaJ"/>
    <property type="match status" value="1"/>
</dbReference>
<dbReference type="PROSITE" id="PS50076">
    <property type="entry name" value="DNAJ_2"/>
    <property type="match status" value="1"/>
</dbReference>
<proteinExistence type="predicted"/>
<dbReference type="AlphaFoldDB" id="A0A1H2QE78"/>
<dbReference type="InterPro" id="IPR001623">
    <property type="entry name" value="DnaJ_domain"/>
</dbReference>
<dbReference type="RefSeq" id="WP_093027299.1">
    <property type="nucleotide sequence ID" value="NZ_FNNZ01000001.1"/>
</dbReference>
<dbReference type="Proteomes" id="UP000198816">
    <property type="component" value="Unassembled WGS sequence"/>
</dbReference>
<evidence type="ECO:0000313" key="4">
    <source>
        <dbReference type="EMBL" id="SDW05432.1"/>
    </source>
</evidence>
<keyword evidence="1" id="KW-0143">Chaperone</keyword>
<dbReference type="OrthoDB" id="5764486at2"/>
<accession>A0A1H2QE78</accession>
<dbReference type="Gene3D" id="3.10.450.50">
    <property type="match status" value="1"/>
</dbReference>
<dbReference type="InterPro" id="IPR036869">
    <property type="entry name" value="J_dom_sf"/>
</dbReference>
<evidence type="ECO:0000259" key="3">
    <source>
        <dbReference type="PROSITE" id="PS50076"/>
    </source>
</evidence>